<protein>
    <submittedName>
        <fullName evidence="9">Glycosylphosphatidylinositol (GPI) anchor assembly protein</fullName>
    </submittedName>
</protein>
<keyword evidence="5" id="KW-0256">Endoplasmic reticulum</keyword>
<sequence>MSSTTTITKPPTSQPASSPVELLNIESARWYTRLHPGLVLAVYAIQFQAIVADPVSALLRGLLPLCILQIAYVAICLPPTGATSTPAPKPGSRRSKQPPSALGRTLSLAGSVANRTIVPAFLSLVLAVIAGAPLLFTTLVLFGAPFIYVHGVDSGRWREIVSLLHPMDEVYGAALGTLLGAWVGAIPIPLDWDREWQKWPVTIVTGAYIGFAAGKLAGGMLFRGKVVKFDKQLD</sequence>
<reference evidence="9" key="1">
    <citation type="submission" date="2022-10" db="EMBL/GenBank/DDBJ databases">
        <title>Culturing micro-colonial fungi from biological soil crusts in the Mojave desert and describing Neophaeococcomyces mojavensis, and introducing the new genera and species Taxawa tesnikishii.</title>
        <authorList>
            <person name="Kurbessoian T."/>
            <person name="Stajich J.E."/>
        </authorList>
    </citation>
    <scope>NUCLEOTIDE SEQUENCE</scope>
    <source>
        <strain evidence="9">TK_1</strain>
    </source>
</reference>
<keyword evidence="7 8" id="KW-0472">Membrane</keyword>
<evidence type="ECO:0000256" key="2">
    <source>
        <dbReference type="ARBA" id="ARBA00004687"/>
    </source>
</evidence>
<keyword evidence="4 8" id="KW-0812">Transmembrane</keyword>
<feature type="transmembrane region" description="Helical" evidence="8">
    <location>
        <begin position="124"/>
        <end position="149"/>
    </location>
</feature>
<proteinExistence type="predicted"/>
<evidence type="ECO:0000256" key="6">
    <source>
        <dbReference type="ARBA" id="ARBA00022989"/>
    </source>
</evidence>
<evidence type="ECO:0000313" key="10">
    <source>
        <dbReference type="Proteomes" id="UP001172684"/>
    </source>
</evidence>
<organism evidence="9 10">
    <name type="scientific">Coniosporium apollinis</name>
    <dbReference type="NCBI Taxonomy" id="61459"/>
    <lineage>
        <taxon>Eukaryota</taxon>
        <taxon>Fungi</taxon>
        <taxon>Dikarya</taxon>
        <taxon>Ascomycota</taxon>
        <taxon>Pezizomycotina</taxon>
        <taxon>Dothideomycetes</taxon>
        <taxon>Dothideomycetes incertae sedis</taxon>
        <taxon>Coniosporium</taxon>
    </lineage>
</organism>
<dbReference type="Pfam" id="PF06699">
    <property type="entry name" value="PIG-F"/>
    <property type="match status" value="1"/>
</dbReference>
<evidence type="ECO:0000256" key="5">
    <source>
        <dbReference type="ARBA" id="ARBA00022824"/>
    </source>
</evidence>
<comment type="subcellular location">
    <subcellularLocation>
        <location evidence="1">Endoplasmic reticulum membrane</location>
        <topology evidence="1">Multi-pass membrane protein</topology>
    </subcellularLocation>
</comment>
<comment type="pathway">
    <text evidence="2">Glycolipid biosynthesis; glycosylphosphatidylinositol-anchor biosynthesis.</text>
</comment>
<feature type="transmembrane region" description="Helical" evidence="8">
    <location>
        <begin position="170"/>
        <end position="190"/>
    </location>
</feature>
<dbReference type="EMBL" id="JAPDRL010000063">
    <property type="protein sequence ID" value="KAJ9660722.1"/>
    <property type="molecule type" value="Genomic_DNA"/>
</dbReference>
<evidence type="ECO:0000256" key="4">
    <source>
        <dbReference type="ARBA" id="ARBA00022692"/>
    </source>
</evidence>
<keyword evidence="3" id="KW-0337">GPI-anchor biosynthesis</keyword>
<evidence type="ECO:0000256" key="8">
    <source>
        <dbReference type="SAM" id="Phobius"/>
    </source>
</evidence>
<feature type="transmembrane region" description="Helical" evidence="8">
    <location>
        <begin position="202"/>
        <end position="222"/>
    </location>
</feature>
<accession>A0ABQ9NKS3</accession>
<evidence type="ECO:0000313" key="9">
    <source>
        <dbReference type="EMBL" id="KAJ9660722.1"/>
    </source>
</evidence>
<evidence type="ECO:0000256" key="7">
    <source>
        <dbReference type="ARBA" id="ARBA00023136"/>
    </source>
</evidence>
<gene>
    <name evidence="9" type="primary">GPI11</name>
    <name evidence="9" type="ORF">H2201_006801</name>
</gene>
<keyword evidence="10" id="KW-1185">Reference proteome</keyword>
<dbReference type="Proteomes" id="UP001172684">
    <property type="component" value="Unassembled WGS sequence"/>
</dbReference>
<comment type="caution">
    <text evidence="9">The sequence shown here is derived from an EMBL/GenBank/DDBJ whole genome shotgun (WGS) entry which is preliminary data.</text>
</comment>
<dbReference type="InterPro" id="IPR009580">
    <property type="entry name" value="GPI_biosynthesis_protein_Pig-F"/>
</dbReference>
<evidence type="ECO:0000256" key="1">
    <source>
        <dbReference type="ARBA" id="ARBA00004477"/>
    </source>
</evidence>
<name>A0ABQ9NKS3_9PEZI</name>
<evidence type="ECO:0000256" key="3">
    <source>
        <dbReference type="ARBA" id="ARBA00022502"/>
    </source>
</evidence>
<keyword evidence="6 8" id="KW-1133">Transmembrane helix</keyword>